<dbReference type="GO" id="GO:0003700">
    <property type="term" value="F:DNA-binding transcription factor activity"/>
    <property type="evidence" value="ECO:0007669"/>
    <property type="project" value="InterPro"/>
</dbReference>
<protein>
    <submittedName>
        <fullName evidence="4">Transcriptional regulator</fullName>
    </submittedName>
</protein>
<dbReference type="SUPFAM" id="SSF160387">
    <property type="entry name" value="NosL/MerB-like"/>
    <property type="match status" value="1"/>
</dbReference>
<evidence type="ECO:0000313" key="5">
    <source>
        <dbReference type="Proteomes" id="UP000188603"/>
    </source>
</evidence>
<dbReference type="InterPro" id="IPR036388">
    <property type="entry name" value="WH-like_DNA-bd_sf"/>
</dbReference>
<dbReference type="Proteomes" id="UP000188603">
    <property type="component" value="Chromosome"/>
</dbReference>
<dbReference type="Gene3D" id="3.30.70.2050">
    <property type="match status" value="1"/>
</dbReference>
<feature type="domain" description="HTH deoR-type" evidence="3">
    <location>
        <begin position="3"/>
        <end position="58"/>
    </location>
</feature>
<dbReference type="Pfam" id="PF08220">
    <property type="entry name" value="HTH_DeoR"/>
    <property type="match status" value="1"/>
</dbReference>
<name>A0A1U9K407_9BACL</name>
<dbReference type="InterPro" id="IPR001034">
    <property type="entry name" value="DeoR_HTH"/>
</dbReference>
<dbReference type="AlphaFoldDB" id="A0A1U9K407"/>
<organism evidence="4 5">
    <name type="scientific">Novibacillus thermophilus</name>
    <dbReference type="NCBI Taxonomy" id="1471761"/>
    <lineage>
        <taxon>Bacteria</taxon>
        <taxon>Bacillati</taxon>
        <taxon>Bacillota</taxon>
        <taxon>Bacilli</taxon>
        <taxon>Bacillales</taxon>
        <taxon>Thermoactinomycetaceae</taxon>
        <taxon>Novibacillus</taxon>
    </lineage>
</organism>
<evidence type="ECO:0000259" key="3">
    <source>
        <dbReference type="PROSITE" id="PS51000"/>
    </source>
</evidence>
<accession>A0A1U9K407</accession>
<evidence type="ECO:0000256" key="1">
    <source>
        <dbReference type="ARBA" id="ARBA00023015"/>
    </source>
</evidence>
<sequence length="197" mass="22955">MLPIERQKHIRDLIQKKKTLKISELSEYLQVSEMTVYRDIKPLIEEGLIEKTFGGVSLVEKREGIDTTRCVYCQKPYHDKWAYRLFLPKDKVETACCAHCGLLRHRQLGDDVVQAICQDFFVHTTTSAPLTWFVMETSLNVTCCHPHVLPFAEREHAEKFVKGFGGHVYEFRKAMDVVYEKMRGGRSEPRCEHHVKN</sequence>
<dbReference type="PANTHER" id="PTHR41247:SF1">
    <property type="entry name" value="HTH-TYPE TRANSCRIPTIONAL REPRESSOR YCNK"/>
    <property type="match status" value="1"/>
</dbReference>
<dbReference type="OrthoDB" id="9797223at2"/>
<keyword evidence="2" id="KW-0804">Transcription</keyword>
<proteinExistence type="predicted"/>
<dbReference type="SMART" id="SM00420">
    <property type="entry name" value="HTH_DEOR"/>
    <property type="match status" value="1"/>
</dbReference>
<dbReference type="EMBL" id="CP019699">
    <property type="protein sequence ID" value="AQS54772.1"/>
    <property type="molecule type" value="Genomic_DNA"/>
</dbReference>
<dbReference type="PROSITE" id="PS51000">
    <property type="entry name" value="HTH_DEOR_2"/>
    <property type="match status" value="1"/>
</dbReference>
<dbReference type="KEGG" id="ntr:B0W44_02295"/>
<dbReference type="InterPro" id="IPR008719">
    <property type="entry name" value="N2O_reductase_NosL"/>
</dbReference>
<evidence type="ECO:0000313" key="4">
    <source>
        <dbReference type="EMBL" id="AQS54772.1"/>
    </source>
</evidence>
<dbReference type="Gene3D" id="1.10.10.10">
    <property type="entry name" value="Winged helix-like DNA-binding domain superfamily/Winged helix DNA-binding domain"/>
    <property type="match status" value="1"/>
</dbReference>
<dbReference type="STRING" id="1471761.B0W44_02295"/>
<dbReference type="PANTHER" id="PTHR41247">
    <property type="entry name" value="HTH-TYPE TRANSCRIPTIONAL REPRESSOR YCNK"/>
    <property type="match status" value="1"/>
</dbReference>
<evidence type="ECO:0000256" key="2">
    <source>
        <dbReference type="ARBA" id="ARBA00023163"/>
    </source>
</evidence>
<dbReference type="SUPFAM" id="SSF46785">
    <property type="entry name" value="Winged helix' DNA-binding domain"/>
    <property type="match status" value="1"/>
</dbReference>
<dbReference type="RefSeq" id="WP_077718590.1">
    <property type="nucleotide sequence ID" value="NZ_CP019699.1"/>
</dbReference>
<reference evidence="4 5" key="1">
    <citation type="journal article" date="2015" name="Int. J. Syst. Evol. Microbiol.">
        <title>Novibacillus thermophilus gen. nov., sp. nov., a Gram-staining-negative and moderately thermophilic member of the family Thermoactinomycetaceae.</title>
        <authorList>
            <person name="Yang G."/>
            <person name="Chen J."/>
            <person name="Zhou S."/>
        </authorList>
    </citation>
    <scope>NUCLEOTIDE SEQUENCE [LARGE SCALE GENOMIC DNA]</scope>
    <source>
        <strain evidence="4 5">SG-1</strain>
    </source>
</reference>
<dbReference type="PRINTS" id="PR00037">
    <property type="entry name" value="HTHLACR"/>
</dbReference>
<gene>
    <name evidence="4" type="ORF">B0W44_02295</name>
</gene>
<keyword evidence="5" id="KW-1185">Reference proteome</keyword>
<keyword evidence="1" id="KW-0805">Transcription regulation</keyword>
<dbReference type="InterPro" id="IPR036390">
    <property type="entry name" value="WH_DNA-bd_sf"/>
</dbReference>